<dbReference type="Proteomes" id="UP000005089">
    <property type="component" value="Unassembled WGS sequence"/>
</dbReference>
<dbReference type="HOGENOM" id="CLU_074390_2_0_4"/>
<dbReference type="OrthoDB" id="9800373at2"/>
<evidence type="ECO:0000313" key="1">
    <source>
        <dbReference type="EMBL" id="EEO30075.1"/>
    </source>
</evidence>
<dbReference type="GeneID" id="77134927"/>
<accession>C3XA49</accession>
<protein>
    <recommendedName>
        <fullName evidence="3">Xcc1710-like domain-containing protein</fullName>
    </recommendedName>
</protein>
<evidence type="ECO:0008006" key="3">
    <source>
        <dbReference type="Google" id="ProtNLM"/>
    </source>
</evidence>
<gene>
    <name evidence="1" type="ORF">OFBG_01103</name>
</gene>
<dbReference type="Gene3D" id="3.40.1230.10">
    <property type="entry name" value="MTH938-like"/>
    <property type="match status" value="1"/>
</dbReference>
<dbReference type="AlphaFoldDB" id="C3XA49"/>
<dbReference type="STRING" id="847.BRW83_1038"/>
<dbReference type="InterPro" id="IPR036748">
    <property type="entry name" value="MTH938-like_sf"/>
</dbReference>
<dbReference type="PANTHER" id="PTHR21192:SF2">
    <property type="entry name" value="NADH DEHYDROGENASE [UBIQUINONE] 1 ALPHA SUBCOMPLEX ASSEMBLY FACTOR 3"/>
    <property type="match status" value="1"/>
</dbReference>
<reference evidence="1 2" key="1">
    <citation type="submission" date="2009-02" db="EMBL/GenBank/DDBJ databases">
        <title>The Genome Sequence of Oxalobacter formigenes OXCC13.</title>
        <authorList>
            <consortium name="The Broad Institute Genome Sequencing Platform"/>
            <person name="Ward D."/>
            <person name="Young S.K."/>
            <person name="Kodira C.D."/>
            <person name="Zeng Q."/>
            <person name="Koehrsen M."/>
            <person name="Alvarado L."/>
            <person name="Berlin A."/>
            <person name="Borenstein D."/>
            <person name="Chen Z."/>
            <person name="Engels R."/>
            <person name="Freedman E."/>
            <person name="Gellesch M."/>
            <person name="Goldberg J."/>
            <person name="Griggs A."/>
            <person name="Gujja S."/>
            <person name="Heiman D."/>
            <person name="Hepburn T."/>
            <person name="Howarth C."/>
            <person name="Jen D."/>
            <person name="Larson L."/>
            <person name="Lewis B."/>
            <person name="Mehta T."/>
            <person name="Park D."/>
            <person name="Pearson M."/>
            <person name="Roberts A."/>
            <person name="Saif S."/>
            <person name="Shea T."/>
            <person name="Shenoy N."/>
            <person name="Sisk P."/>
            <person name="Stolte C."/>
            <person name="Sykes S."/>
            <person name="Walk T."/>
            <person name="White J."/>
            <person name="Yandava C."/>
            <person name="Allison M.J."/>
            <person name="Lander E."/>
            <person name="Nusbaum C."/>
            <person name="Galagan J."/>
            <person name="Birren B."/>
        </authorList>
    </citation>
    <scope>NUCLEOTIDE SEQUENCE [LARGE SCALE GENOMIC DNA]</scope>
    <source>
        <strain evidence="1 2">OXCC13</strain>
    </source>
</reference>
<dbReference type="SUPFAM" id="SSF64076">
    <property type="entry name" value="MTH938-like"/>
    <property type="match status" value="1"/>
</dbReference>
<dbReference type="eggNOG" id="COG3737">
    <property type="taxonomic scope" value="Bacteria"/>
</dbReference>
<dbReference type="Pfam" id="PF04430">
    <property type="entry name" value="DUF498"/>
    <property type="match status" value="1"/>
</dbReference>
<dbReference type="InterPro" id="IPR007523">
    <property type="entry name" value="NDUFAF3/AAMDC"/>
</dbReference>
<proteinExistence type="predicted"/>
<dbReference type="RefSeq" id="WP_005880943.1">
    <property type="nucleotide sequence ID" value="NZ_CP019430.1"/>
</dbReference>
<evidence type="ECO:0000313" key="2">
    <source>
        <dbReference type="Proteomes" id="UP000005089"/>
    </source>
</evidence>
<sequence>MNIEPENTGASQTVTAVTDETITINGTGYTHSLIVMPDMLPVLWPIHSFDELTLPDLIELEQYKPDIIVLGTGRKTRFLRQEETFLLLEKGILIECMNNRAACGAYNLIVAEDRHALLALIMEEMEEIKQ</sequence>
<dbReference type="EMBL" id="GG658170">
    <property type="protein sequence ID" value="EEO30075.1"/>
    <property type="molecule type" value="Genomic_DNA"/>
</dbReference>
<dbReference type="PANTHER" id="PTHR21192">
    <property type="entry name" value="NUCLEAR PROTEIN E3-3"/>
    <property type="match status" value="1"/>
</dbReference>
<keyword evidence="2" id="KW-1185">Reference proteome</keyword>
<name>C3XA49_OXAFO</name>
<organism evidence="1 2">
    <name type="scientific">Oxalobacter formigenes OXCC13</name>
    <dbReference type="NCBI Taxonomy" id="556269"/>
    <lineage>
        <taxon>Bacteria</taxon>
        <taxon>Pseudomonadati</taxon>
        <taxon>Pseudomonadota</taxon>
        <taxon>Betaproteobacteria</taxon>
        <taxon>Burkholderiales</taxon>
        <taxon>Oxalobacteraceae</taxon>
        <taxon>Oxalobacter</taxon>
    </lineage>
</organism>